<keyword evidence="5 6" id="KW-0687">Ribonucleoprotein</keyword>
<keyword evidence="4 6" id="KW-0689">Ribosomal protein</keyword>
<dbReference type="Proteomes" id="UP000273278">
    <property type="component" value="Chromosome"/>
</dbReference>
<dbReference type="NCBIfam" id="TIGR03672">
    <property type="entry name" value="rpl4p_arch"/>
    <property type="match status" value="1"/>
</dbReference>
<reference evidence="7 8" key="1">
    <citation type="submission" date="2016-10" db="EMBL/GenBank/DDBJ databases">
        <title>Complete genome of the TMA-utilizing, human hosted archaeon Methanomethylophilus alvus Gen. nov, sp. nov., strain Mx-05, derived from a pure culture.</title>
        <authorList>
            <person name="Brugere J.-F."/>
            <person name="Ben Hania W."/>
            <person name="Chaudhary P.P."/>
            <person name="Gaci N."/>
            <person name="Borrel G."/>
            <person name="Cao Van Tuat L."/>
            <person name="Fardeau M.-L."/>
            <person name="Harris H.M.B."/>
            <person name="O'Toole P.W."/>
            <person name="Ollivier B."/>
        </authorList>
    </citation>
    <scope>NUCLEOTIDE SEQUENCE [LARGE SCALE GENOMIC DNA]</scope>
    <source>
        <strain evidence="7 8">Mx-05</strain>
    </source>
</reference>
<dbReference type="EMBL" id="CP017686">
    <property type="protein sequence ID" value="AYQ55523.1"/>
    <property type="molecule type" value="Genomic_DNA"/>
</dbReference>
<evidence type="ECO:0000313" key="8">
    <source>
        <dbReference type="Proteomes" id="UP000273278"/>
    </source>
</evidence>
<dbReference type="GeneID" id="41322181"/>
<organism evidence="7 8">
    <name type="scientific">Methanomethylophilus alvi</name>
    <dbReference type="NCBI Taxonomy" id="1291540"/>
    <lineage>
        <taxon>Archaea</taxon>
        <taxon>Methanobacteriati</taxon>
        <taxon>Thermoplasmatota</taxon>
        <taxon>Thermoplasmata</taxon>
        <taxon>Methanomassiliicoccales</taxon>
        <taxon>Methanomethylophilaceae</taxon>
        <taxon>Methanomethylophilus</taxon>
    </lineage>
</organism>
<keyword evidence="3 6" id="KW-0694">RNA-binding</keyword>
<evidence type="ECO:0000256" key="2">
    <source>
        <dbReference type="ARBA" id="ARBA00022730"/>
    </source>
</evidence>
<dbReference type="SUPFAM" id="SSF52166">
    <property type="entry name" value="Ribosomal protein L4"/>
    <property type="match status" value="1"/>
</dbReference>
<evidence type="ECO:0000256" key="5">
    <source>
        <dbReference type="ARBA" id="ARBA00023274"/>
    </source>
</evidence>
<dbReference type="GO" id="GO:0005840">
    <property type="term" value="C:ribosome"/>
    <property type="evidence" value="ECO:0007669"/>
    <property type="project" value="UniProtKB-KW"/>
</dbReference>
<sequence>MATTNVYSVKGEVAGTIDVPAAFATEYRPDLIKKAILAAAANSRQPYGPNKMSGMRHSVSTWGKGRGVARVQRLADGRRATQSPNNISGRRAHPPKVEKIWAQKVNKKELKLARLSALAATACAETVKARGHKFDDKVTFPIVVDDALNDVKTASEVMAMFDAIGIGYDVDRAKDGTKIRAGRGKMRNRKYRTPVSVLIVISDKDRKAAVFNGAHNLPGVEVEEISTLNTSLLAPGGDAGRLTVYTKSAIEKIGEWTE</sequence>
<dbReference type="Pfam" id="PF00573">
    <property type="entry name" value="Ribosomal_L4"/>
    <property type="match status" value="1"/>
</dbReference>
<dbReference type="GO" id="GO:0006412">
    <property type="term" value="P:translation"/>
    <property type="evidence" value="ECO:0007669"/>
    <property type="project" value="UniProtKB-UniRule"/>
</dbReference>
<proteinExistence type="inferred from homology"/>
<gene>
    <name evidence="6" type="primary">rpl4</name>
    <name evidence="7" type="ORF">BKD89_06915</name>
</gene>
<evidence type="ECO:0000256" key="3">
    <source>
        <dbReference type="ARBA" id="ARBA00022884"/>
    </source>
</evidence>
<dbReference type="InterPro" id="IPR019970">
    <property type="entry name" value="Ribosomall_uL4-arc"/>
</dbReference>
<evidence type="ECO:0000256" key="1">
    <source>
        <dbReference type="ARBA" id="ARBA00010528"/>
    </source>
</evidence>
<dbReference type="PANTHER" id="PTHR19431">
    <property type="entry name" value="60S RIBOSOMAL PROTEIN L4"/>
    <property type="match status" value="1"/>
</dbReference>
<dbReference type="GO" id="GO:0019843">
    <property type="term" value="F:rRNA binding"/>
    <property type="evidence" value="ECO:0007669"/>
    <property type="project" value="UniProtKB-UniRule"/>
</dbReference>
<protein>
    <recommendedName>
        <fullName evidence="6">Large ribosomal subunit protein uL4</fullName>
    </recommendedName>
</protein>
<evidence type="ECO:0000256" key="4">
    <source>
        <dbReference type="ARBA" id="ARBA00022980"/>
    </source>
</evidence>
<dbReference type="AlphaFoldDB" id="A0A3G3II47"/>
<dbReference type="GO" id="GO:0003735">
    <property type="term" value="F:structural constituent of ribosome"/>
    <property type="evidence" value="ECO:0007669"/>
    <property type="project" value="InterPro"/>
</dbReference>
<dbReference type="InterPro" id="IPR045240">
    <property type="entry name" value="Ribosomal_uL4_euk/arch"/>
</dbReference>
<dbReference type="Gene3D" id="3.40.1370.10">
    <property type="match status" value="1"/>
</dbReference>
<evidence type="ECO:0000313" key="7">
    <source>
        <dbReference type="EMBL" id="AYQ55523.1"/>
    </source>
</evidence>
<dbReference type="OMA" id="ALYGTWR"/>
<dbReference type="RefSeq" id="WP_015505297.1">
    <property type="nucleotide sequence ID" value="NZ_CAYARL010000004.1"/>
</dbReference>
<dbReference type="GO" id="GO:1990904">
    <property type="term" value="C:ribonucleoprotein complex"/>
    <property type="evidence" value="ECO:0007669"/>
    <property type="project" value="UniProtKB-KW"/>
</dbReference>
<accession>A0A3G3II47</accession>
<comment type="subunit">
    <text evidence="6">Part of the 50S ribosomal subunit.</text>
</comment>
<evidence type="ECO:0000256" key="6">
    <source>
        <dbReference type="HAMAP-Rule" id="MF_01328"/>
    </source>
</evidence>
<comment type="function">
    <text evidence="6">Forms part of the polypeptide exit tunnel.</text>
</comment>
<dbReference type="InterPro" id="IPR023574">
    <property type="entry name" value="Ribosomal_uL4_dom_sf"/>
</dbReference>
<comment type="function">
    <text evidence="6">One of the primary rRNA binding proteins, this protein initially binds near the 5'-end of the 23S rRNA. It is important during the early stages of 50S assembly. It makes multiple contacts with different domains of the 23S rRNA in the assembled 50S subunit and ribosome.</text>
</comment>
<keyword evidence="2 6" id="KW-0699">rRNA-binding</keyword>
<dbReference type="InterPro" id="IPR002136">
    <property type="entry name" value="Ribosomal_uL4"/>
</dbReference>
<comment type="similarity">
    <text evidence="1 6">Belongs to the universal ribosomal protein uL4 family.</text>
</comment>
<dbReference type="HAMAP" id="MF_01328_A">
    <property type="entry name" value="Ribosomal_uL4_A"/>
    <property type="match status" value="1"/>
</dbReference>
<name>A0A3G3II47_9ARCH</name>